<dbReference type="InterPro" id="IPR027417">
    <property type="entry name" value="P-loop_NTPase"/>
</dbReference>
<dbReference type="AlphaFoldDB" id="A0A3N2DJQ0"/>
<keyword evidence="1" id="KW-0812">Transmembrane</keyword>
<reference evidence="3 4" key="1">
    <citation type="submission" date="2018-11" db="EMBL/GenBank/DDBJ databases">
        <title>Genomic Encyclopedia of Type Strains, Phase IV (KMG-IV): sequencing the most valuable type-strain genomes for metagenomic binning, comparative biology and taxonomic classification.</title>
        <authorList>
            <person name="Goeker M."/>
        </authorList>
    </citation>
    <scope>NUCLEOTIDE SEQUENCE [LARGE SCALE GENOMIC DNA]</scope>
    <source>
        <strain evidence="3 4">DSM 100316</strain>
    </source>
</reference>
<dbReference type="RefSeq" id="WP_123712925.1">
    <property type="nucleotide sequence ID" value="NZ_RKHR01000005.1"/>
</dbReference>
<dbReference type="OrthoDB" id="6280543at2"/>
<gene>
    <name evidence="3" type="ORF">EDC56_2553</name>
</gene>
<feature type="transmembrane region" description="Helical" evidence="1">
    <location>
        <begin position="232"/>
        <end position="250"/>
    </location>
</feature>
<dbReference type="Proteomes" id="UP000275394">
    <property type="component" value="Unassembled WGS sequence"/>
</dbReference>
<evidence type="ECO:0000256" key="1">
    <source>
        <dbReference type="SAM" id="Phobius"/>
    </source>
</evidence>
<keyword evidence="1" id="KW-0472">Membrane</keyword>
<feature type="domain" description="Zona occludens toxin N-terminal" evidence="2">
    <location>
        <begin position="4"/>
        <end position="215"/>
    </location>
</feature>
<protein>
    <submittedName>
        <fullName evidence="3">Zona occludens toxin (Predicted ATPase)</fullName>
    </submittedName>
</protein>
<dbReference type="Gene3D" id="3.40.50.300">
    <property type="entry name" value="P-loop containing nucleotide triphosphate hydrolases"/>
    <property type="match status" value="1"/>
</dbReference>
<name>A0A3N2DJQ0_9GAMM</name>
<dbReference type="EMBL" id="RKHR01000005">
    <property type="protein sequence ID" value="ROR99918.1"/>
    <property type="molecule type" value="Genomic_DNA"/>
</dbReference>
<evidence type="ECO:0000259" key="2">
    <source>
        <dbReference type="Pfam" id="PF05707"/>
    </source>
</evidence>
<keyword evidence="4" id="KW-1185">Reference proteome</keyword>
<proteinExistence type="predicted"/>
<evidence type="ECO:0000313" key="3">
    <source>
        <dbReference type="EMBL" id="ROR99918.1"/>
    </source>
</evidence>
<evidence type="ECO:0000313" key="4">
    <source>
        <dbReference type="Proteomes" id="UP000275394"/>
    </source>
</evidence>
<dbReference type="InterPro" id="IPR008900">
    <property type="entry name" value="Zot_N"/>
</dbReference>
<sequence length="387" mass="42844">MTAVVHHGAPGSYKSFGIMQFKVIPALREGRVVVTNLRGFDSIDRIEAALGERFPDSAAIVAINHDKDGFDLMAKFFHWAPQGALIFMDEVQKIYPTRIKKFDVFDFPDGEDAAEEVGRPATVEDAFDRHRHHNWDIYMATPNIGKVHKEVRQVCEFAYRHRDLSNLLPFHKHCWKEVCHDASTSGQSLTSAIGGHKKYRADKRYFDCYKSTATGVAQESSEDKPLYKEPKLVAFGVVTLICFVFFFYNLSRFGEDRPEELADQSASVAQTVSSAAIADGDAAGNSLSEVSGDAVSVIQPVLMDLDAIYTGSINDRDFFTFKDGDTVFNLSSEDLQAFGITVQRLSSCVVAITRGSLRRLVLCQSQTPELRGAAMQAAVTPVSAMGF</sequence>
<accession>A0A3N2DJQ0</accession>
<organism evidence="3 4">
    <name type="scientific">Sinobacterium caligoides</name>
    <dbReference type="NCBI Taxonomy" id="933926"/>
    <lineage>
        <taxon>Bacteria</taxon>
        <taxon>Pseudomonadati</taxon>
        <taxon>Pseudomonadota</taxon>
        <taxon>Gammaproteobacteria</taxon>
        <taxon>Cellvibrionales</taxon>
        <taxon>Spongiibacteraceae</taxon>
        <taxon>Sinobacterium</taxon>
    </lineage>
</organism>
<comment type="caution">
    <text evidence="3">The sequence shown here is derived from an EMBL/GenBank/DDBJ whole genome shotgun (WGS) entry which is preliminary data.</text>
</comment>
<keyword evidence="1" id="KW-1133">Transmembrane helix</keyword>
<dbReference type="Pfam" id="PF05707">
    <property type="entry name" value="Zot"/>
    <property type="match status" value="1"/>
</dbReference>